<dbReference type="Gene3D" id="1.10.10.1620">
    <property type="match status" value="1"/>
</dbReference>
<keyword evidence="2 4" id="KW-0560">Oxidoreductase</keyword>
<proteinExistence type="inferred from homology"/>
<dbReference type="InterPro" id="IPR002937">
    <property type="entry name" value="Amino_oxidase"/>
</dbReference>
<evidence type="ECO:0000313" key="9">
    <source>
        <dbReference type="Proteomes" id="UP000663829"/>
    </source>
</evidence>
<dbReference type="OrthoDB" id="5046242at2759"/>
<organism evidence="7 9">
    <name type="scientific">Didymodactylos carnosus</name>
    <dbReference type="NCBI Taxonomy" id="1234261"/>
    <lineage>
        <taxon>Eukaryota</taxon>
        <taxon>Metazoa</taxon>
        <taxon>Spiralia</taxon>
        <taxon>Gnathifera</taxon>
        <taxon>Rotifera</taxon>
        <taxon>Eurotatoria</taxon>
        <taxon>Bdelloidea</taxon>
        <taxon>Philodinida</taxon>
        <taxon>Philodinidae</taxon>
        <taxon>Didymodactylos</taxon>
    </lineage>
</organism>
<keyword evidence="4" id="KW-0274">FAD</keyword>
<dbReference type="PRINTS" id="PR00757">
    <property type="entry name" value="AMINEOXDASEF"/>
</dbReference>
<feature type="domain" description="Amine oxidase" evidence="6">
    <location>
        <begin position="76"/>
        <end position="519"/>
    </location>
</feature>
<feature type="binding site" evidence="3">
    <location>
        <begin position="96"/>
        <end position="97"/>
    </location>
    <ligand>
        <name>FAD</name>
        <dbReference type="ChEBI" id="CHEBI:57692"/>
    </ligand>
</feature>
<accession>A0A814HNA2</accession>
<evidence type="ECO:0000256" key="5">
    <source>
        <dbReference type="SAM" id="SignalP"/>
    </source>
</evidence>
<keyword evidence="9" id="KW-1185">Reference proteome</keyword>
<evidence type="ECO:0000313" key="8">
    <source>
        <dbReference type="EMBL" id="CAF3783874.1"/>
    </source>
</evidence>
<feature type="binding site" evidence="3">
    <location>
        <position position="501"/>
    </location>
    <ligand>
        <name>FAD</name>
        <dbReference type="ChEBI" id="CHEBI:57692"/>
    </ligand>
</feature>
<protein>
    <recommendedName>
        <fullName evidence="4">Amine oxidase</fullName>
        <ecNumber evidence="4">1.4.3.-</ecNumber>
    </recommendedName>
</protein>
<comment type="cofactor">
    <cofactor evidence="1 4">
        <name>FAD</name>
        <dbReference type="ChEBI" id="CHEBI:57692"/>
    </cofactor>
</comment>
<evidence type="ECO:0000256" key="4">
    <source>
        <dbReference type="RuleBase" id="RU362067"/>
    </source>
</evidence>
<dbReference type="Gene3D" id="3.90.660.10">
    <property type="match status" value="1"/>
</dbReference>
<evidence type="ECO:0000256" key="2">
    <source>
        <dbReference type="ARBA" id="ARBA00023002"/>
    </source>
</evidence>
<dbReference type="Gene3D" id="3.50.50.60">
    <property type="entry name" value="FAD/NAD(P)-binding domain"/>
    <property type="match status" value="1"/>
</dbReference>
<dbReference type="GO" id="GO:0009063">
    <property type="term" value="P:amino acid catabolic process"/>
    <property type="evidence" value="ECO:0007669"/>
    <property type="project" value="TreeGrafter"/>
</dbReference>
<evidence type="ECO:0000259" key="6">
    <source>
        <dbReference type="Pfam" id="PF01593"/>
    </source>
</evidence>
<dbReference type="PANTHER" id="PTHR10742">
    <property type="entry name" value="FLAVIN MONOAMINE OXIDASE"/>
    <property type="match status" value="1"/>
</dbReference>
<feature type="binding site" evidence="3">
    <location>
        <position position="77"/>
    </location>
    <ligand>
        <name>FAD</name>
        <dbReference type="ChEBI" id="CHEBI:57692"/>
    </ligand>
</feature>
<reference evidence="7" key="1">
    <citation type="submission" date="2021-02" db="EMBL/GenBank/DDBJ databases">
        <authorList>
            <person name="Nowell W R."/>
        </authorList>
    </citation>
    <scope>NUCLEOTIDE SEQUENCE</scope>
</reference>
<dbReference type="EC" id="1.4.3.-" evidence="4"/>
<dbReference type="InterPro" id="IPR036188">
    <property type="entry name" value="FAD/NAD-bd_sf"/>
</dbReference>
<feature type="binding site" evidence="3">
    <location>
        <position position="123"/>
    </location>
    <ligand>
        <name>substrate</name>
    </ligand>
</feature>
<comment type="caution">
    <text evidence="7">The sequence shown here is derived from an EMBL/GenBank/DDBJ whole genome shotgun (WGS) entry which is preliminary data.</text>
</comment>
<dbReference type="SUPFAM" id="SSF54373">
    <property type="entry name" value="FAD-linked reductases, C-terminal domain"/>
    <property type="match status" value="1"/>
</dbReference>
<dbReference type="SUPFAM" id="SSF51905">
    <property type="entry name" value="FAD/NAD(P)-binding domain"/>
    <property type="match status" value="1"/>
</dbReference>
<feature type="signal peptide" evidence="5">
    <location>
        <begin position="1"/>
        <end position="26"/>
    </location>
</feature>
<gene>
    <name evidence="7" type="ORF">GPM918_LOCUS14339</name>
    <name evidence="8" type="ORF">SRO942_LOCUS14341</name>
</gene>
<keyword evidence="4" id="KW-0285">Flavoprotein</keyword>
<dbReference type="Gene3D" id="1.10.405.10">
    <property type="entry name" value="Guanine Nucleotide Dissociation Inhibitor, domain 1"/>
    <property type="match status" value="1"/>
</dbReference>
<dbReference type="Proteomes" id="UP000681722">
    <property type="component" value="Unassembled WGS sequence"/>
</dbReference>
<feature type="binding site" evidence="3">
    <location>
        <begin position="120"/>
        <end position="123"/>
    </location>
    <ligand>
        <name>FAD</name>
        <dbReference type="ChEBI" id="CHEBI:57692"/>
    </ligand>
</feature>
<dbReference type="InterPro" id="IPR050281">
    <property type="entry name" value="Flavin_monoamine_oxidase"/>
</dbReference>
<dbReference type="InterPro" id="IPR001613">
    <property type="entry name" value="Flavin_amine_oxidase"/>
</dbReference>
<feature type="binding site" evidence="3">
    <location>
        <position position="295"/>
    </location>
    <ligand>
        <name>FAD</name>
        <dbReference type="ChEBI" id="CHEBI:57692"/>
    </ligand>
</feature>
<dbReference type="AlphaFoldDB" id="A0A814HNA2"/>
<feature type="chain" id="PRO_5035684942" description="Amine oxidase" evidence="5">
    <location>
        <begin position="27"/>
        <end position="525"/>
    </location>
</feature>
<dbReference type="PANTHER" id="PTHR10742:SF342">
    <property type="entry name" value="AMINE OXIDASE"/>
    <property type="match status" value="1"/>
</dbReference>
<dbReference type="EMBL" id="CAJOBC010003441">
    <property type="protein sequence ID" value="CAF3783874.1"/>
    <property type="molecule type" value="Genomic_DNA"/>
</dbReference>
<feature type="non-terminal residue" evidence="7">
    <location>
        <position position="1"/>
    </location>
</feature>
<comment type="similarity">
    <text evidence="4">Belongs to the flavin monoamine oxidase family.</text>
</comment>
<name>A0A814HNA2_9BILA</name>
<dbReference type="Proteomes" id="UP000663829">
    <property type="component" value="Unassembled WGS sequence"/>
</dbReference>
<evidence type="ECO:0000256" key="1">
    <source>
        <dbReference type="ARBA" id="ARBA00001974"/>
    </source>
</evidence>
<dbReference type="GO" id="GO:0001716">
    <property type="term" value="F:L-amino-acid oxidase activity"/>
    <property type="evidence" value="ECO:0007669"/>
    <property type="project" value="TreeGrafter"/>
</dbReference>
<keyword evidence="5" id="KW-0732">Signal</keyword>
<evidence type="ECO:0000313" key="7">
    <source>
        <dbReference type="EMBL" id="CAF1012458.1"/>
    </source>
</evidence>
<sequence length="525" mass="59652">MPRRVDGSEMMAFVIILVVILPWAETIQLRGANGDGPPPLPYNPNDLYIPQVMNTALHGLHKCFDCQNIAVVGAGVSGLINAIELSLAGHTVTVYEASDRLGGRILTHRVRDKGYITELGAMRLPLDQHRLTNVYVTQRYKLKVSPFLGYDANALFYVNDHRGTFNQRVLPENVGFEVYDIERNKTAGQLWDDAMYSVKYSSYDELKAKYDKYSIQSYFIEHENMSRGAIDFVSVMFNVDMQTSLIEMVRSTLILPLSPNYSQIDGGFDLLIDAFERACNDVPDGRCKIHTNRPVKEVHYEEDIANPTSRPWVRLTIGGISNMMRYDSLIVTTTARAANLIDFVPRALFVDKYRAFRQLHYDCATKIVHSFSRQFWRDEGIQGGSSITDLPVRFVFYNNFNTTADSVRDGAFIITSYAWSTDALLWSAMTDEQACEKALQNLNDLHKGVDIRPLRTSCEVKNWCTDQYALGAYALFTTYQETNIHDELGKSVKNTVHFTGEHTSLNHRWIEGAVQSSLRLLMHMQ</sequence>
<evidence type="ECO:0000256" key="3">
    <source>
        <dbReference type="PIRSR" id="PIRSR601613-1"/>
    </source>
</evidence>
<dbReference type="EMBL" id="CAJNOQ010003440">
    <property type="protein sequence ID" value="CAF1012458.1"/>
    <property type="molecule type" value="Genomic_DNA"/>
</dbReference>
<dbReference type="Pfam" id="PF01593">
    <property type="entry name" value="Amino_oxidase"/>
    <property type="match status" value="1"/>
</dbReference>